<dbReference type="Proteomes" id="UP000698222">
    <property type="component" value="Unassembled WGS sequence"/>
</dbReference>
<keyword evidence="1" id="KW-1133">Transmembrane helix</keyword>
<feature type="transmembrane region" description="Helical" evidence="1">
    <location>
        <begin position="41"/>
        <end position="62"/>
    </location>
</feature>
<name>A0ABS4YP04_9MICO</name>
<proteinExistence type="predicted"/>
<keyword evidence="1" id="KW-0812">Transmembrane</keyword>
<keyword evidence="1" id="KW-0472">Membrane</keyword>
<comment type="caution">
    <text evidence="2">The sequence shown here is derived from an EMBL/GenBank/DDBJ whole genome shotgun (WGS) entry which is preliminary data.</text>
</comment>
<feature type="transmembrane region" description="Helical" evidence="1">
    <location>
        <begin position="12"/>
        <end position="35"/>
    </location>
</feature>
<evidence type="ECO:0000313" key="3">
    <source>
        <dbReference type="Proteomes" id="UP000698222"/>
    </source>
</evidence>
<evidence type="ECO:0008006" key="4">
    <source>
        <dbReference type="Google" id="ProtNLM"/>
    </source>
</evidence>
<evidence type="ECO:0000313" key="2">
    <source>
        <dbReference type="EMBL" id="MBP2409678.1"/>
    </source>
</evidence>
<gene>
    <name evidence="2" type="ORF">JOF44_002581</name>
</gene>
<sequence>MPRRRGRWLTVGVPTVLGGSVGIGSFLLLGVSSLIGGAGLLAPLVAGLGIGIVVGGGTGLLLRNRRPRPVRLDRAAGEMPGGTRPLLEKIVRSTKHQQRRLARMRRRTPGPVVTPVLHRAESLLHRVDALVDSAALQSRRPSDDDVLMLEGMADRYVPDLVGALEDTVDFLTPVTGEAQEQALANLGSIDRQLLALGEEVDRIEGDIITGVTRSLDVHSEFLRRHLPDQDRDPLVDR</sequence>
<reference evidence="2 3" key="1">
    <citation type="submission" date="2021-03" db="EMBL/GenBank/DDBJ databases">
        <title>Sequencing the genomes of 1000 actinobacteria strains.</title>
        <authorList>
            <person name="Klenk H.-P."/>
        </authorList>
    </citation>
    <scope>NUCLEOTIDE SEQUENCE [LARGE SCALE GENOMIC DNA]</scope>
    <source>
        <strain evidence="2 3">DSM 14564</strain>
    </source>
</reference>
<keyword evidence="3" id="KW-1185">Reference proteome</keyword>
<organism evidence="2 3">
    <name type="scientific">Brachybacterium fresconis</name>
    <dbReference type="NCBI Taxonomy" id="173363"/>
    <lineage>
        <taxon>Bacteria</taxon>
        <taxon>Bacillati</taxon>
        <taxon>Actinomycetota</taxon>
        <taxon>Actinomycetes</taxon>
        <taxon>Micrococcales</taxon>
        <taxon>Dermabacteraceae</taxon>
        <taxon>Brachybacterium</taxon>
    </lineage>
</organism>
<evidence type="ECO:0000256" key="1">
    <source>
        <dbReference type="SAM" id="Phobius"/>
    </source>
</evidence>
<dbReference type="EMBL" id="JAGIOC010000001">
    <property type="protein sequence ID" value="MBP2409678.1"/>
    <property type="molecule type" value="Genomic_DNA"/>
</dbReference>
<accession>A0ABS4YP04</accession>
<protein>
    <recommendedName>
        <fullName evidence="4">5-bromo-4-chloroindolyl phosphate hydrolase</fullName>
    </recommendedName>
</protein>